<feature type="repeat" description="RCC1" evidence="1">
    <location>
        <begin position="139"/>
        <end position="195"/>
    </location>
</feature>
<dbReference type="PANTHER" id="PTHR46207">
    <property type="entry name" value="PROTEIN RCC2"/>
    <property type="match status" value="1"/>
</dbReference>
<keyword evidence="4" id="KW-1185">Reference proteome</keyword>
<name>A0ABP1FVJ9_9CHLO</name>
<evidence type="ECO:0000313" key="3">
    <source>
        <dbReference type="EMBL" id="CAL5223913.1"/>
    </source>
</evidence>
<feature type="repeat" description="RCC1" evidence="1">
    <location>
        <begin position="195"/>
        <end position="260"/>
    </location>
</feature>
<evidence type="ECO:0000256" key="1">
    <source>
        <dbReference type="PROSITE-ProRule" id="PRU00235"/>
    </source>
</evidence>
<dbReference type="Pfam" id="PF00415">
    <property type="entry name" value="RCC1"/>
    <property type="match status" value="4"/>
</dbReference>
<protein>
    <submittedName>
        <fullName evidence="3">G6511 protein</fullName>
    </submittedName>
</protein>
<dbReference type="SUPFAM" id="SSF50985">
    <property type="entry name" value="RCC1/BLIP-II"/>
    <property type="match status" value="1"/>
</dbReference>
<feature type="repeat" description="RCC1" evidence="1">
    <location>
        <begin position="368"/>
        <end position="421"/>
    </location>
</feature>
<dbReference type="InterPro" id="IPR028641">
    <property type="entry name" value="RCC2"/>
</dbReference>
<dbReference type="PROSITE" id="PS50012">
    <property type="entry name" value="RCC1_3"/>
    <property type="match status" value="5"/>
</dbReference>
<dbReference type="PANTHER" id="PTHR46207:SF1">
    <property type="entry name" value="PROTEIN RCC2"/>
    <property type="match status" value="1"/>
</dbReference>
<dbReference type="Gene3D" id="2.130.10.30">
    <property type="entry name" value="Regulator of chromosome condensation 1/beta-lactamase-inhibitor protein II"/>
    <property type="match status" value="2"/>
</dbReference>
<dbReference type="EMBL" id="CAXHTA020000009">
    <property type="protein sequence ID" value="CAL5223913.1"/>
    <property type="molecule type" value="Genomic_DNA"/>
</dbReference>
<feature type="repeat" description="RCC1" evidence="1">
    <location>
        <begin position="261"/>
        <end position="316"/>
    </location>
</feature>
<dbReference type="InterPro" id="IPR009091">
    <property type="entry name" value="RCC1/BLIP-II"/>
</dbReference>
<feature type="repeat" description="RCC1" evidence="1">
    <location>
        <begin position="87"/>
        <end position="138"/>
    </location>
</feature>
<dbReference type="InterPro" id="IPR000408">
    <property type="entry name" value="Reg_chr_condens"/>
</dbReference>
<evidence type="ECO:0000256" key="2">
    <source>
        <dbReference type="SAM" id="MobiDB-lite"/>
    </source>
</evidence>
<gene>
    <name evidence="3" type="primary">g6511</name>
    <name evidence="3" type="ORF">VP750_LOCUS5572</name>
</gene>
<dbReference type="PRINTS" id="PR00633">
    <property type="entry name" value="RCCNDNSATION"/>
</dbReference>
<comment type="caution">
    <text evidence="3">The sequence shown here is derived from an EMBL/GenBank/DDBJ whole genome shotgun (WGS) entry which is preliminary data.</text>
</comment>
<dbReference type="Proteomes" id="UP001497392">
    <property type="component" value="Unassembled WGS sequence"/>
</dbReference>
<accession>A0ABP1FVJ9</accession>
<sequence length="476" mass="49991">MTDNNGTAIQKWSGGTVLFAGGTDWSSIGRNIAGKKKGGADAAEASRAEKYPNLVSPRRLKALVDVRIAFIAAGSAACHCIAGGMDGKVYTWGRNERGQLGHGDLIQRNVPSVVEALAGKEVIAGAGGRHHTVVVTSEGSSYAFGSNKEGQCGTGSVKSSAKSEELIKAPEKVQKISDCTAVACGAEFTMWLCDGKLWSAGGSQYGQLGHGTDHEYNAKDSSVKIMYEPQPMPRKISALSEKTIRAVACGHNHTLALDTEQAAYTWGNGGYGRLGHSVQKDEFTPKLVDALRGRMPVDKNSPAACGATSSFCTMIGEQLVSWGKLKASGDNTMYPKVVHDLAGWKVRSIACGSGTYALAAGVPGEADNSTVTWGQAMYGELAYGEKGKKSSANPDKCQALEGIYDHQVALGIGHSMFLVDPDSDKVEDFEVFEPEEATCEPTNPEAAEGAKGAAGKGKGAKRKAEAPAAKKPRGKK</sequence>
<organism evidence="3 4">
    <name type="scientific">Coccomyxa viridis</name>
    <dbReference type="NCBI Taxonomy" id="1274662"/>
    <lineage>
        <taxon>Eukaryota</taxon>
        <taxon>Viridiplantae</taxon>
        <taxon>Chlorophyta</taxon>
        <taxon>core chlorophytes</taxon>
        <taxon>Trebouxiophyceae</taxon>
        <taxon>Trebouxiophyceae incertae sedis</taxon>
        <taxon>Coccomyxaceae</taxon>
        <taxon>Coccomyxa</taxon>
    </lineage>
</organism>
<dbReference type="PROSITE" id="PS00626">
    <property type="entry name" value="RCC1_2"/>
    <property type="match status" value="1"/>
</dbReference>
<reference evidence="3 4" key="1">
    <citation type="submission" date="2024-06" db="EMBL/GenBank/DDBJ databases">
        <authorList>
            <person name="Kraege A."/>
            <person name="Thomma B."/>
        </authorList>
    </citation>
    <scope>NUCLEOTIDE SEQUENCE [LARGE SCALE GENOMIC DNA]</scope>
</reference>
<proteinExistence type="predicted"/>
<evidence type="ECO:0000313" key="4">
    <source>
        <dbReference type="Proteomes" id="UP001497392"/>
    </source>
</evidence>
<feature type="region of interest" description="Disordered" evidence="2">
    <location>
        <begin position="434"/>
        <end position="476"/>
    </location>
</feature>